<keyword evidence="7" id="KW-1185">Reference proteome</keyword>
<evidence type="ECO:0000256" key="5">
    <source>
        <dbReference type="ARBA" id="ARBA00023277"/>
    </source>
</evidence>
<evidence type="ECO:0000256" key="4">
    <source>
        <dbReference type="ARBA" id="ARBA00023239"/>
    </source>
</evidence>
<dbReference type="AlphaFoldDB" id="A0A559K360"/>
<gene>
    <name evidence="6" type="ORF">FPZ49_28475</name>
</gene>
<dbReference type="CDD" id="cd00452">
    <property type="entry name" value="KDPG_aldolase"/>
    <property type="match status" value="1"/>
</dbReference>
<keyword evidence="5" id="KW-0119">Carbohydrate metabolism</keyword>
<evidence type="ECO:0000313" key="6">
    <source>
        <dbReference type="EMBL" id="TVY06536.1"/>
    </source>
</evidence>
<comment type="similarity">
    <text evidence="2">Belongs to the KHG/KDPG aldolase family.</text>
</comment>
<evidence type="ECO:0000256" key="2">
    <source>
        <dbReference type="ARBA" id="ARBA00006906"/>
    </source>
</evidence>
<dbReference type="Proteomes" id="UP000317036">
    <property type="component" value="Unassembled WGS sequence"/>
</dbReference>
<keyword evidence="4" id="KW-0456">Lyase</keyword>
<proteinExistence type="inferred from homology"/>
<dbReference type="GO" id="GO:0016829">
    <property type="term" value="F:lyase activity"/>
    <property type="evidence" value="ECO:0007669"/>
    <property type="project" value="UniProtKB-KW"/>
</dbReference>
<protein>
    <submittedName>
        <fullName evidence="6">Bifunctional 4-hydroxy-2-oxoglutarate aldolase/2-dehydro-3-deoxy-phosphogluconate aldolase</fullName>
    </submittedName>
</protein>
<dbReference type="PANTHER" id="PTHR30246:SF1">
    <property type="entry name" value="2-DEHYDRO-3-DEOXY-6-PHOSPHOGALACTONATE ALDOLASE-RELATED"/>
    <property type="match status" value="1"/>
</dbReference>
<evidence type="ECO:0000313" key="7">
    <source>
        <dbReference type="Proteomes" id="UP000317036"/>
    </source>
</evidence>
<dbReference type="OrthoDB" id="9802667at2"/>
<accession>A0A559K360</accession>
<dbReference type="SUPFAM" id="SSF51569">
    <property type="entry name" value="Aldolase"/>
    <property type="match status" value="1"/>
</dbReference>
<dbReference type="Pfam" id="PF01081">
    <property type="entry name" value="Aldolase"/>
    <property type="match status" value="1"/>
</dbReference>
<dbReference type="PANTHER" id="PTHR30246">
    <property type="entry name" value="2-KETO-3-DEOXY-6-PHOSPHOGLUCONATE ALDOLASE"/>
    <property type="match status" value="1"/>
</dbReference>
<sequence length="218" mass="23745">MSMDYFVEDVKKHRVVMIYRGLGPEECLAFTEVLKETGIRYFEVTLNTPGAMESIKLMKDRFGSEVSVGAGTVLTAEQVKEVADAGGAYIISPNMNEDVIKTTKQLGLYSIPGAFTPTEIVRACEVGADMVKVFPINVVGAEYIRQLRGPLEDIPFMATGGVKLDMVEGLFKAGTDAIGLGVHLLGKEWVETKNWDELQASAKRFLRAAGYTEGGLAL</sequence>
<name>A0A559K360_9BACL</name>
<comment type="subunit">
    <text evidence="3">Homotrimer.</text>
</comment>
<dbReference type="NCBIfam" id="TIGR01182">
    <property type="entry name" value="eda"/>
    <property type="match status" value="1"/>
</dbReference>
<comment type="pathway">
    <text evidence="1">Carbohydrate acid metabolism.</text>
</comment>
<dbReference type="InterPro" id="IPR013785">
    <property type="entry name" value="Aldolase_TIM"/>
</dbReference>
<comment type="caution">
    <text evidence="6">The sequence shown here is derived from an EMBL/GenBank/DDBJ whole genome shotgun (WGS) entry which is preliminary data.</text>
</comment>
<dbReference type="EMBL" id="VNJI01000052">
    <property type="protein sequence ID" value="TVY06536.1"/>
    <property type="molecule type" value="Genomic_DNA"/>
</dbReference>
<dbReference type="Gene3D" id="3.20.20.70">
    <property type="entry name" value="Aldolase class I"/>
    <property type="match status" value="1"/>
</dbReference>
<dbReference type="InterPro" id="IPR000887">
    <property type="entry name" value="Aldlse_KDPG_KHG"/>
</dbReference>
<reference evidence="6 7" key="1">
    <citation type="submission" date="2019-07" db="EMBL/GenBank/DDBJ databases">
        <authorList>
            <person name="Kim J."/>
        </authorList>
    </citation>
    <scope>NUCLEOTIDE SEQUENCE [LARGE SCALE GENOMIC DNA]</scope>
    <source>
        <strain evidence="6 7">JC52</strain>
    </source>
</reference>
<evidence type="ECO:0000256" key="1">
    <source>
        <dbReference type="ARBA" id="ARBA00004761"/>
    </source>
</evidence>
<organism evidence="6 7">
    <name type="scientific">Paenibacillus cremeus</name>
    <dbReference type="NCBI Taxonomy" id="2163881"/>
    <lineage>
        <taxon>Bacteria</taxon>
        <taxon>Bacillati</taxon>
        <taxon>Bacillota</taxon>
        <taxon>Bacilli</taxon>
        <taxon>Bacillales</taxon>
        <taxon>Paenibacillaceae</taxon>
        <taxon>Paenibacillus</taxon>
    </lineage>
</organism>
<evidence type="ECO:0000256" key="3">
    <source>
        <dbReference type="ARBA" id="ARBA00011233"/>
    </source>
</evidence>